<evidence type="ECO:0000313" key="3">
    <source>
        <dbReference type="Proteomes" id="UP000053232"/>
    </source>
</evidence>
<keyword evidence="3" id="KW-1185">Reference proteome</keyword>
<evidence type="ECO:0000256" key="1">
    <source>
        <dbReference type="SAM" id="MobiDB-lite"/>
    </source>
</evidence>
<accession>A0A073I0R3</accession>
<dbReference type="AlphaFoldDB" id="A0A073I0R3"/>
<sequence>MKYKQRNVGENYNEKSEINQLKKKIQQSILKKEFNNMEEQKSQNPYQSNYYQSYDNKKRSFRDDDINQKTKFWQKGEKVRYEHIERSKNQEVQGLRDNKHQKVLLNKQMGFKSRLRIGQSNPRKNINETQAQRTRYDVHED</sequence>
<organism evidence="2 3">
    <name type="scientific">Oxytricha trifallax</name>
    <dbReference type="NCBI Taxonomy" id="1172189"/>
    <lineage>
        <taxon>Eukaryota</taxon>
        <taxon>Sar</taxon>
        <taxon>Alveolata</taxon>
        <taxon>Ciliophora</taxon>
        <taxon>Intramacronucleata</taxon>
        <taxon>Spirotrichea</taxon>
        <taxon>Stichotrichia</taxon>
        <taxon>Sporadotrichida</taxon>
        <taxon>Oxytrichidae</taxon>
        <taxon>Oxytrichinae</taxon>
        <taxon>Oxytricha</taxon>
    </lineage>
</organism>
<feature type="region of interest" description="Disordered" evidence="1">
    <location>
        <begin position="113"/>
        <end position="141"/>
    </location>
</feature>
<gene>
    <name evidence="2" type="ORF">OXYTRIMIC_012</name>
</gene>
<feature type="compositionally biased region" description="Polar residues" evidence="1">
    <location>
        <begin position="118"/>
        <end position="133"/>
    </location>
</feature>
<reference evidence="3" key="1">
    <citation type="journal article" date="2014" name="Cell">
        <title>The Architecture of a Scrambled Genome Reveals Massive Levels of Genomic Rearrangement during Development.</title>
        <authorList>
            <person name="Chen X."/>
            <person name="Bracht J.R."/>
            <person name="Goldman A.D."/>
            <person name="Dolzhenko E."/>
            <person name="Clay D.M."/>
            <person name="Swart E.C."/>
            <person name="Perlman D.H."/>
            <person name="Doak T.G."/>
            <person name="Stuart A."/>
            <person name="Amemiya C.T."/>
            <person name="Sebra R.P."/>
            <person name="Landweber L.F."/>
        </authorList>
    </citation>
    <scope>NUCLEOTIDE SEQUENCE [LARGE SCALE GENOMIC DNA]</scope>
    <source>
        <strain evidence="3">JRB310</strain>
    </source>
</reference>
<evidence type="ECO:0000313" key="2">
    <source>
        <dbReference type="EMBL" id="KEJ83085.1"/>
    </source>
</evidence>
<proteinExistence type="predicted"/>
<protein>
    <submittedName>
        <fullName evidence="2">Uncharacterized protein</fullName>
    </submittedName>
</protein>
<dbReference type="EMBL" id="ARYC01000530">
    <property type="protein sequence ID" value="KEJ83085.1"/>
    <property type="molecule type" value="Genomic_DNA"/>
</dbReference>
<dbReference type="Proteomes" id="UP000053232">
    <property type="component" value="Unassembled WGS sequence"/>
</dbReference>
<comment type="caution">
    <text evidence="2">The sequence shown here is derived from an EMBL/GenBank/DDBJ whole genome shotgun (WGS) entry which is preliminary data.</text>
</comment>
<name>A0A073I0R3_9SPIT</name>